<sequence>MGDDWSRWLDDTPEAGVAPDKPARSKAPVVRLRRNKQGGGATGTEEQHETQGAQRPILVVGGCGGAGVTTTALGIAGELGMAGTPTVAVDATAAGSDLALRGADEHLHPISLQSWLYGRGNDEPAPVKECLSLATSGIGLLWRDAAPLRRRATYLTVARAIDDAGFTGVYDGGSAIAGRQLRPLLDDSDVALVLAIPARADAANRLRVALEWLDDQYGDATEGQGGGIVGDTTIVISHQLPGADSRIADHLREHLSGWVRDIREIPYDPHLARGELVRHSALAPETRRAYGRLLAGVAS</sequence>
<proteinExistence type="predicted"/>
<reference evidence="2 3" key="1">
    <citation type="submission" date="2021-03" db="EMBL/GenBank/DDBJ databases">
        <title>Sequencing the genomes of 1000 actinobacteria strains.</title>
        <authorList>
            <person name="Klenk H.-P."/>
        </authorList>
    </citation>
    <scope>NUCLEOTIDE SEQUENCE [LARGE SCALE GENOMIC DNA]</scope>
    <source>
        <strain evidence="2 3">DSM 45516</strain>
    </source>
</reference>
<dbReference type="Proteomes" id="UP001519325">
    <property type="component" value="Unassembled WGS sequence"/>
</dbReference>
<dbReference type="SUPFAM" id="SSF52540">
    <property type="entry name" value="P-loop containing nucleoside triphosphate hydrolases"/>
    <property type="match status" value="1"/>
</dbReference>
<protein>
    <submittedName>
        <fullName evidence="2">MinD-like ATPase involved in chromosome partitioning or flagellar assembly</fullName>
    </submittedName>
</protein>
<dbReference type="Gene3D" id="3.40.50.300">
    <property type="entry name" value="P-loop containing nucleotide triphosphate hydrolases"/>
    <property type="match status" value="1"/>
</dbReference>
<dbReference type="EMBL" id="JAGGMR010000001">
    <property type="protein sequence ID" value="MBP2190632.1"/>
    <property type="molecule type" value="Genomic_DNA"/>
</dbReference>
<dbReference type="InterPro" id="IPR027417">
    <property type="entry name" value="P-loop_NTPase"/>
</dbReference>
<dbReference type="RefSeq" id="WP_209891035.1">
    <property type="nucleotide sequence ID" value="NZ_JAGGMR010000001.1"/>
</dbReference>
<gene>
    <name evidence="2" type="ORF">BJ987_003533</name>
</gene>
<name>A0ABS4QG27_9NOCA</name>
<feature type="region of interest" description="Disordered" evidence="1">
    <location>
        <begin position="1"/>
        <end position="53"/>
    </location>
</feature>
<evidence type="ECO:0000313" key="3">
    <source>
        <dbReference type="Proteomes" id="UP001519325"/>
    </source>
</evidence>
<evidence type="ECO:0000313" key="2">
    <source>
        <dbReference type="EMBL" id="MBP2190632.1"/>
    </source>
</evidence>
<organism evidence="2 3">
    <name type="scientific">Nocardia goodfellowii</name>
    <dbReference type="NCBI Taxonomy" id="882446"/>
    <lineage>
        <taxon>Bacteria</taxon>
        <taxon>Bacillati</taxon>
        <taxon>Actinomycetota</taxon>
        <taxon>Actinomycetes</taxon>
        <taxon>Mycobacteriales</taxon>
        <taxon>Nocardiaceae</taxon>
        <taxon>Nocardia</taxon>
    </lineage>
</organism>
<accession>A0ABS4QG27</accession>
<evidence type="ECO:0000256" key="1">
    <source>
        <dbReference type="SAM" id="MobiDB-lite"/>
    </source>
</evidence>
<keyword evidence="3" id="KW-1185">Reference proteome</keyword>
<comment type="caution">
    <text evidence="2">The sequence shown here is derived from an EMBL/GenBank/DDBJ whole genome shotgun (WGS) entry which is preliminary data.</text>
</comment>
<feature type="compositionally biased region" description="Basic and acidic residues" evidence="1">
    <location>
        <begin position="1"/>
        <end position="10"/>
    </location>
</feature>